<accession>A0A084SMJ4</accession>
<reference evidence="1 2" key="1">
    <citation type="submission" date="2014-07" db="EMBL/GenBank/DDBJ databases">
        <title>Draft Genome Sequence of Gephyronic Acid Producer, Cystobacter violaceus Strain Cb vi76.</title>
        <authorList>
            <person name="Stevens D.C."/>
            <person name="Young J."/>
            <person name="Carmichael R."/>
            <person name="Tan J."/>
            <person name="Taylor R.E."/>
        </authorList>
    </citation>
    <scope>NUCLEOTIDE SEQUENCE [LARGE SCALE GENOMIC DNA]</scope>
    <source>
        <strain evidence="1 2">Cb vi76</strain>
    </source>
</reference>
<dbReference type="RefSeq" id="WP_043404067.1">
    <property type="nucleotide sequence ID" value="NZ_JPMI01000233.1"/>
</dbReference>
<gene>
    <name evidence="1" type="ORF">Q664_32810</name>
</gene>
<dbReference type="EMBL" id="JPMI01000233">
    <property type="protein sequence ID" value="KFA89679.1"/>
    <property type="molecule type" value="Genomic_DNA"/>
</dbReference>
<proteinExistence type="predicted"/>
<sequence length="117" mass="13035">MLSRQLRLHFHLFPPKASEYAPWLVADVLLLDVVLKNEAVSRAELGRRVQEFQPLVVLRPDGYLALALSGRELQCVGPVGVQDGAYRAGSFEVGTFYRKDETDNWQPVSVPGSVVAR</sequence>
<dbReference type="AlphaFoldDB" id="A0A084SMJ4"/>
<evidence type="ECO:0000313" key="1">
    <source>
        <dbReference type="EMBL" id="KFA89679.1"/>
    </source>
</evidence>
<organism evidence="1 2">
    <name type="scientific">Archangium violaceum Cb vi76</name>
    <dbReference type="NCBI Taxonomy" id="1406225"/>
    <lineage>
        <taxon>Bacteria</taxon>
        <taxon>Pseudomonadati</taxon>
        <taxon>Myxococcota</taxon>
        <taxon>Myxococcia</taxon>
        <taxon>Myxococcales</taxon>
        <taxon>Cystobacterineae</taxon>
        <taxon>Archangiaceae</taxon>
        <taxon>Archangium</taxon>
    </lineage>
</organism>
<comment type="caution">
    <text evidence="1">The sequence shown here is derived from an EMBL/GenBank/DDBJ whole genome shotgun (WGS) entry which is preliminary data.</text>
</comment>
<name>A0A084SMJ4_9BACT</name>
<evidence type="ECO:0000313" key="2">
    <source>
        <dbReference type="Proteomes" id="UP000028547"/>
    </source>
</evidence>
<dbReference type="Proteomes" id="UP000028547">
    <property type="component" value="Unassembled WGS sequence"/>
</dbReference>
<protein>
    <submittedName>
        <fullName evidence="1">Uncharacterized protein</fullName>
    </submittedName>
</protein>